<proteinExistence type="predicted"/>
<dbReference type="AlphaFoldDB" id="A0A8E0TRH6"/>
<organism evidence="3 4">
    <name type="scientific">Brevundimonas abyssalis TAR-001</name>
    <dbReference type="NCBI Taxonomy" id="1391729"/>
    <lineage>
        <taxon>Bacteria</taxon>
        <taxon>Pseudomonadati</taxon>
        <taxon>Pseudomonadota</taxon>
        <taxon>Alphaproteobacteria</taxon>
        <taxon>Caulobacterales</taxon>
        <taxon>Caulobacteraceae</taxon>
        <taxon>Brevundimonas</taxon>
    </lineage>
</organism>
<comment type="caution">
    <text evidence="3">The sequence shown here is derived from an EMBL/GenBank/DDBJ whole genome shotgun (WGS) entry which is preliminary data.</text>
</comment>
<dbReference type="PANTHER" id="PTHR30373">
    <property type="entry name" value="UPF0603 PROTEIN YGCG"/>
    <property type="match status" value="1"/>
</dbReference>
<name>A0A8E0TRH6_9CAUL</name>
<evidence type="ECO:0000259" key="2">
    <source>
        <dbReference type="Pfam" id="PF04536"/>
    </source>
</evidence>
<dbReference type="OrthoDB" id="5825388at2"/>
<evidence type="ECO:0000313" key="3">
    <source>
        <dbReference type="EMBL" id="GAD59708.1"/>
    </source>
</evidence>
<feature type="transmembrane region" description="Helical" evidence="1">
    <location>
        <begin position="89"/>
        <end position="112"/>
    </location>
</feature>
<feature type="transmembrane region" description="Helical" evidence="1">
    <location>
        <begin position="40"/>
        <end position="61"/>
    </location>
</feature>
<keyword evidence="1" id="KW-0812">Transmembrane</keyword>
<gene>
    <name evidence="3" type="ORF">MBEBAB_1958</name>
</gene>
<dbReference type="RefSeq" id="WP_021697802.1">
    <property type="nucleotide sequence ID" value="NZ_BATC01000036.1"/>
</dbReference>
<reference evidence="4" key="1">
    <citation type="journal article" date="2013" name="Genome Announc.">
        <title>Draft Genome Sequence of the Dimorphic Prosthecate Bacterium Brevundimonas abyssalis TAR-001T.</title>
        <authorList>
            <person name="Tsubouchi T."/>
            <person name="Nishi S."/>
            <person name="Usui K."/>
            <person name="Shimane Y."/>
            <person name="Takaki Y."/>
            <person name="Maruyama T."/>
            <person name="Hatada Y."/>
        </authorList>
    </citation>
    <scope>NUCLEOTIDE SEQUENCE [LARGE SCALE GENOMIC DNA]</scope>
    <source>
        <strain evidence="4">TAR-001</strain>
    </source>
</reference>
<keyword evidence="4" id="KW-1185">Reference proteome</keyword>
<sequence length="228" mass="24771">MKFGREEHARITAAIREAEKTTSGEIFCVFAHRVSHHADVVLAWAAGLALTVPLLLIPFGFNPSWLPGFSAGWTAAHLAATEITVGLTLAAYAAVQLFVFALVCLIGCIPAVRRAMTPRTLRAGRCRRAAMNQFLAHGLHVTENRTGVLIFASEFDHHVEIIADEGIHGLVDAEVWMDAVAVMARHLKAGRAAEGYEAAVALCGQVLARHFPPAPRDRNELPDRLVEI</sequence>
<dbReference type="Proteomes" id="UP000016569">
    <property type="component" value="Unassembled WGS sequence"/>
</dbReference>
<feature type="domain" description="TPM" evidence="2">
    <location>
        <begin position="122"/>
        <end position="204"/>
    </location>
</feature>
<dbReference type="Pfam" id="PF04536">
    <property type="entry name" value="TPM_phosphatase"/>
    <property type="match status" value="1"/>
</dbReference>
<dbReference type="PANTHER" id="PTHR30373:SF8">
    <property type="entry name" value="BLL7265 PROTEIN"/>
    <property type="match status" value="1"/>
</dbReference>
<dbReference type="EMBL" id="BATC01000036">
    <property type="protein sequence ID" value="GAD59708.1"/>
    <property type="molecule type" value="Genomic_DNA"/>
</dbReference>
<evidence type="ECO:0000313" key="4">
    <source>
        <dbReference type="Proteomes" id="UP000016569"/>
    </source>
</evidence>
<accession>A0A8E0TRH6</accession>
<keyword evidence="1" id="KW-0472">Membrane</keyword>
<evidence type="ECO:0000256" key="1">
    <source>
        <dbReference type="SAM" id="Phobius"/>
    </source>
</evidence>
<dbReference type="InterPro" id="IPR007621">
    <property type="entry name" value="TPM_dom"/>
</dbReference>
<protein>
    <recommendedName>
        <fullName evidence="2">TPM domain-containing protein</fullName>
    </recommendedName>
</protein>
<dbReference type="Gene3D" id="3.10.310.50">
    <property type="match status" value="1"/>
</dbReference>
<keyword evidence="1" id="KW-1133">Transmembrane helix</keyword>